<evidence type="ECO:0000256" key="7">
    <source>
        <dbReference type="ARBA" id="ARBA00023209"/>
    </source>
</evidence>
<organism evidence="11 12">
    <name type="scientific">Limnohabitans parvus II-B4</name>
    <dbReference type="NCBI Taxonomy" id="1293052"/>
    <lineage>
        <taxon>Bacteria</taxon>
        <taxon>Pseudomonadati</taxon>
        <taxon>Pseudomonadota</taxon>
        <taxon>Betaproteobacteria</taxon>
        <taxon>Burkholderiales</taxon>
        <taxon>Comamonadaceae</taxon>
        <taxon>Limnohabitans</taxon>
    </lineage>
</organism>
<dbReference type="EC" id="2.7.8.-" evidence="9"/>
<dbReference type="GO" id="GO:0008808">
    <property type="term" value="F:cardiolipin synthase activity"/>
    <property type="evidence" value="ECO:0007669"/>
    <property type="project" value="InterPro"/>
</dbReference>
<dbReference type="PANTHER" id="PTHR21248">
    <property type="entry name" value="CARDIOLIPIN SYNTHASE"/>
    <property type="match status" value="1"/>
</dbReference>
<dbReference type="Proteomes" id="UP000250790">
    <property type="component" value="Unassembled WGS sequence"/>
</dbReference>
<feature type="domain" description="PLD phosphodiesterase" evidence="10">
    <location>
        <begin position="309"/>
        <end position="340"/>
    </location>
</feature>
<dbReference type="SUPFAM" id="SSF56024">
    <property type="entry name" value="Phospholipase D/nuclease"/>
    <property type="match status" value="2"/>
</dbReference>
<gene>
    <name evidence="9" type="primary">clsB</name>
    <name evidence="11" type="ORF">B9Z37_13880</name>
</gene>
<feature type="active site" evidence="9">
    <location>
        <position position="314"/>
    </location>
</feature>
<dbReference type="Gene3D" id="3.30.870.10">
    <property type="entry name" value="Endonuclease Chain A"/>
    <property type="match status" value="2"/>
</dbReference>
<sequence length="409" mass="46290">MRHSPPLRDGHQIRLIEGGQAYFEALVSALEQARSQVHIETYIFDFHGAAAMVAEALERAALRGLRVWVVVDGVGTPGLPPEWRDRFTRAGVDWRVYSPLGTLGLLIPSRWRRLHRKLCVIDGQLAFCGGINILDDWYDPHHGTLAQPRLDFAVCARGALVQQMQETMAQLWWRIQGVRHVRQQQFPEAFSSFRAAGLHLPWTHEDAHALDGRLVAKAGLLLRDNVLNRSQIERAYLKAIGAARHEIVIANAYFLPGRRLRKALIHAAQRGVRVRLLLQGRYEYFMQYHAARPVYGALLAAGIEIHEYTASFLHAKVAVVDPDNDRPWATVGSSNLDPLSLLLAREANVVVADKAFAKQLHQRLHLAIEQQSTPVLAAIYTQRPWHQRLRDRVAFGLMRLALFLSGNRY</sequence>
<dbReference type="GO" id="GO:0005886">
    <property type="term" value="C:plasma membrane"/>
    <property type="evidence" value="ECO:0007669"/>
    <property type="project" value="UniProtKB-SubCell"/>
</dbReference>
<keyword evidence="6 9" id="KW-0472">Membrane</keyword>
<evidence type="ECO:0000313" key="11">
    <source>
        <dbReference type="EMBL" id="PUE52150.1"/>
    </source>
</evidence>
<comment type="similarity">
    <text evidence="9">Belongs to the phospholipase D family. Cardiolipin synthase subfamily. ClsB sub-subfamily.</text>
</comment>
<keyword evidence="3 9" id="KW-0808">Transferase</keyword>
<dbReference type="PANTHER" id="PTHR21248:SF23">
    <property type="entry name" value="CARDIOLIPIN SYNTHASE B"/>
    <property type="match status" value="1"/>
</dbReference>
<evidence type="ECO:0000256" key="2">
    <source>
        <dbReference type="ARBA" id="ARBA00022516"/>
    </source>
</evidence>
<keyword evidence="4" id="KW-0677">Repeat</keyword>
<reference evidence="11 12" key="1">
    <citation type="submission" date="2017-04" db="EMBL/GenBank/DDBJ databases">
        <title>Unexpected and diverse lifestyles within the genus Limnohabitans.</title>
        <authorList>
            <person name="Kasalicky V."/>
            <person name="Mehrshad M."/>
            <person name="Andrei S.-A."/>
            <person name="Salcher M."/>
            <person name="Kratochvilova H."/>
            <person name="Simek K."/>
            <person name="Ghai R."/>
        </authorList>
    </citation>
    <scope>NUCLEOTIDE SEQUENCE [LARGE SCALE GENOMIC DNA]</scope>
    <source>
        <strain evidence="11 12">II-B4</strain>
    </source>
</reference>
<keyword evidence="5 9" id="KW-0443">Lipid metabolism</keyword>
<comment type="catalytic activity">
    <reaction evidence="9">
        <text>2 a 1,2-diacyl-sn-glycero-3-phospho-(1'-sn-glycerol) = a cardiolipin + glycerol</text>
        <dbReference type="Rhea" id="RHEA:31451"/>
        <dbReference type="ChEBI" id="CHEBI:17754"/>
        <dbReference type="ChEBI" id="CHEBI:62237"/>
        <dbReference type="ChEBI" id="CHEBI:64716"/>
    </reaction>
</comment>
<name>A0A315E2N5_9BURK</name>
<comment type="caution">
    <text evidence="11">The sequence shown here is derived from an EMBL/GenBank/DDBJ whole genome shotgun (WGS) entry which is preliminary data.</text>
</comment>
<dbReference type="HAMAP" id="MF_01917">
    <property type="entry name" value="Cardiolipin_synth_ClsB"/>
    <property type="match status" value="1"/>
</dbReference>
<keyword evidence="1 9" id="KW-1003">Cell membrane</keyword>
<protein>
    <recommendedName>
        <fullName evidence="9">Cardiolipin synthase B</fullName>
        <shortName evidence="9">CL synthase</shortName>
        <ecNumber evidence="9">2.7.8.-</ecNumber>
    </recommendedName>
</protein>
<accession>A0A315E2N5</accession>
<dbReference type="NCBIfam" id="NF008427">
    <property type="entry name" value="PRK11263.1"/>
    <property type="match status" value="1"/>
</dbReference>
<dbReference type="SMART" id="SM00155">
    <property type="entry name" value="PLDc"/>
    <property type="match status" value="2"/>
</dbReference>
<dbReference type="PROSITE" id="PS50035">
    <property type="entry name" value="PLD"/>
    <property type="match status" value="2"/>
</dbReference>
<dbReference type="EMBL" id="NESN01000005">
    <property type="protein sequence ID" value="PUE52150.1"/>
    <property type="molecule type" value="Genomic_DNA"/>
</dbReference>
<keyword evidence="8 9" id="KW-1208">Phospholipid metabolism</keyword>
<dbReference type="RefSeq" id="WP_108313596.1">
    <property type="nucleotide sequence ID" value="NZ_NESN01000005.1"/>
</dbReference>
<evidence type="ECO:0000256" key="9">
    <source>
        <dbReference type="HAMAP-Rule" id="MF_01917"/>
    </source>
</evidence>
<evidence type="ECO:0000256" key="1">
    <source>
        <dbReference type="ARBA" id="ARBA00022475"/>
    </source>
</evidence>
<dbReference type="AlphaFoldDB" id="A0A315E2N5"/>
<feature type="active site" evidence="9">
    <location>
        <position position="321"/>
    </location>
</feature>
<dbReference type="CDD" id="cd09159">
    <property type="entry name" value="PLDc_ybhO_like_2"/>
    <property type="match status" value="1"/>
</dbReference>
<dbReference type="GO" id="GO:0032049">
    <property type="term" value="P:cardiolipin biosynthetic process"/>
    <property type="evidence" value="ECO:0007669"/>
    <property type="project" value="InterPro"/>
</dbReference>
<keyword evidence="7 9" id="KW-0594">Phospholipid biosynthesis</keyword>
<comment type="function">
    <text evidence="9">Catalyzes the phosphatidyl group transfer from one phosphatidylglycerol molecule to another to form cardiolipin (CL) (diphosphatidylglycerol) and glycerol.</text>
</comment>
<evidence type="ECO:0000259" key="10">
    <source>
        <dbReference type="PROSITE" id="PS50035"/>
    </source>
</evidence>
<dbReference type="InterPro" id="IPR025202">
    <property type="entry name" value="PLD-like_dom"/>
</dbReference>
<evidence type="ECO:0000313" key="12">
    <source>
        <dbReference type="Proteomes" id="UP000250790"/>
    </source>
</evidence>
<dbReference type="InterPro" id="IPR030872">
    <property type="entry name" value="Cardiolipin_synth_ClsB"/>
</dbReference>
<dbReference type="InterPro" id="IPR001736">
    <property type="entry name" value="PLipase_D/transphosphatidylase"/>
</dbReference>
<keyword evidence="2 9" id="KW-0444">Lipid biosynthesis</keyword>
<evidence type="ECO:0000256" key="3">
    <source>
        <dbReference type="ARBA" id="ARBA00022679"/>
    </source>
</evidence>
<evidence type="ECO:0000256" key="8">
    <source>
        <dbReference type="ARBA" id="ARBA00023264"/>
    </source>
</evidence>
<proteinExistence type="inferred from homology"/>
<evidence type="ECO:0000256" key="5">
    <source>
        <dbReference type="ARBA" id="ARBA00023098"/>
    </source>
</evidence>
<evidence type="ECO:0000256" key="6">
    <source>
        <dbReference type="ARBA" id="ARBA00023136"/>
    </source>
</evidence>
<dbReference type="CDD" id="cd09110">
    <property type="entry name" value="PLDc_CLS_1"/>
    <property type="match status" value="1"/>
</dbReference>
<keyword evidence="12" id="KW-1185">Reference proteome</keyword>
<feature type="active site" evidence="9">
    <location>
        <position position="316"/>
    </location>
</feature>
<dbReference type="OrthoDB" id="9762009at2"/>
<feature type="active site" evidence="9">
    <location>
        <position position="117"/>
    </location>
</feature>
<feature type="active site" evidence="9">
    <location>
        <position position="122"/>
    </location>
</feature>
<dbReference type="Pfam" id="PF13091">
    <property type="entry name" value="PLDc_2"/>
    <property type="match status" value="2"/>
</dbReference>
<feature type="domain" description="PLD phosphodiesterase" evidence="10">
    <location>
        <begin position="110"/>
        <end position="137"/>
    </location>
</feature>
<feature type="active site" evidence="9">
    <location>
        <position position="115"/>
    </location>
</feature>
<evidence type="ECO:0000256" key="4">
    <source>
        <dbReference type="ARBA" id="ARBA00022737"/>
    </source>
</evidence>
<comment type="subcellular location">
    <subcellularLocation>
        <location evidence="9">Cell membrane</location>
        <topology evidence="9">Peripheral membrane protein</topology>
    </subcellularLocation>
</comment>